<keyword evidence="1" id="KW-0732">Signal</keyword>
<gene>
    <name evidence="2" type="ORF">EDM57_01305</name>
</gene>
<protein>
    <submittedName>
        <fullName evidence="2">Uncharacterized protein</fullName>
    </submittedName>
</protein>
<evidence type="ECO:0000313" key="2">
    <source>
        <dbReference type="EMBL" id="RNB61471.1"/>
    </source>
</evidence>
<proteinExistence type="predicted"/>
<accession>A0A3M8BDG7</accession>
<feature type="chain" id="PRO_5018026859" evidence="1">
    <location>
        <begin position="27"/>
        <end position="298"/>
    </location>
</feature>
<dbReference type="RefSeq" id="WP_122902978.1">
    <property type="nucleotide sequence ID" value="NZ_RHHS01000006.1"/>
</dbReference>
<dbReference type="OrthoDB" id="2473354at2"/>
<sequence length="298" mass="33692">MKRKLYAFLVAGMSASFFLNSFEVSASEDNTIPLNMLPGTVLKYDDNLQMVIEKGGHAKFAVSQDSRRLDRPYIVNVPEDATEEEARQIELENKLAIKAFEMSKEGNYIQAPPPKIYPGMKVVYDEVTGELNNIYYVDENDPSGYSLHNEPVTERELNEQSRQVIQAATGDVQWKWGTNNRNVLTYQASDDSFLGTGRATYYTGTTGNRDNKLKNYDCATQKKYDYSKKGDKDITLRNLDTNKTFTFYQADVGTLPDAIIDIWGKSNLQTVAGNTTATSAPNVRYYHKRFSDQSIPTK</sequence>
<evidence type="ECO:0000313" key="3">
    <source>
        <dbReference type="Proteomes" id="UP000268829"/>
    </source>
</evidence>
<evidence type="ECO:0000256" key="1">
    <source>
        <dbReference type="SAM" id="SignalP"/>
    </source>
</evidence>
<dbReference type="EMBL" id="RHHS01000006">
    <property type="protein sequence ID" value="RNB61471.1"/>
    <property type="molecule type" value="Genomic_DNA"/>
</dbReference>
<organism evidence="2 3">
    <name type="scientific">Brevibacillus gelatini</name>
    <dbReference type="NCBI Taxonomy" id="1655277"/>
    <lineage>
        <taxon>Bacteria</taxon>
        <taxon>Bacillati</taxon>
        <taxon>Bacillota</taxon>
        <taxon>Bacilli</taxon>
        <taxon>Bacillales</taxon>
        <taxon>Paenibacillaceae</taxon>
        <taxon>Brevibacillus</taxon>
    </lineage>
</organism>
<dbReference type="AlphaFoldDB" id="A0A3M8BDG7"/>
<keyword evidence="3" id="KW-1185">Reference proteome</keyword>
<comment type="caution">
    <text evidence="2">The sequence shown here is derived from an EMBL/GenBank/DDBJ whole genome shotgun (WGS) entry which is preliminary data.</text>
</comment>
<reference evidence="2 3" key="1">
    <citation type="submission" date="2018-10" db="EMBL/GenBank/DDBJ databases">
        <title>Phylogenomics of Brevibacillus.</title>
        <authorList>
            <person name="Dunlap C."/>
        </authorList>
    </citation>
    <scope>NUCLEOTIDE SEQUENCE [LARGE SCALE GENOMIC DNA]</scope>
    <source>
        <strain evidence="2 3">DSM 100115</strain>
    </source>
</reference>
<feature type="signal peptide" evidence="1">
    <location>
        <begin position="1"/>
        <end position="26"/>
    </location>
</feature>
<dbReference type="Proteomes" id="UP000268829">
    <property type="component" value="Unassembled WGS sequence"/>
</dbReference>
<name>A0A3M8BDG7_9BACL</name>